<organism evidence="2 3">
    <name type="scientific">Portunus trituberculatus</name>
    <name type="common">Swimming crab</name>
    <name type="synonym">Neptunus trituberculatus</name>
    <dbReference type="NCBI Taxonomy" id="210409"/>
    <lineage>
        <taxon>Eukaryota</taxon>
        <taxon>Metazoa</taxon>
        <taxon>Ecdysozoa</taxon>
        <taxon>Arthropoda</taxon>
        <taxon>Crustacea</taxon>
        <taxon>Multicrustacea</taxon>
        <taxon>Malacostraca</taxon>
        <taxon>Eumalacostraca</taxon>
        <taxon>Eucarida</taxon>
        <taxon>Decapoda</taxon>
        <taxon>Pleocyemata</taxon>
        <taxon>Brachyura</taxon>
        <taxon>Eubrachyura</taxon>
        <taxon>Portunoidea</taxon>
        <taxon>Portunidae</taxon>
        <taxon>Portuninae</taxon>
        <taxon>Portunus</taxon>
    </lineage>
</organism>
<proteinExistence type="predicted"/>
<evidence type="ECO:0000313" key="2">
    <source>
        <dbReference type="EMBL" id="MPC25331.1"/>
    </source>
</evidence>
<dbReference type="EMBL" id="VSRR010001447">
    <property type="protein sequence ID" value="MPC25331.1"/>
    <property type="molecule type" value="Genomic_DNA"/>
</dbReference>
<evidence type="ECO:0000313" key="3">
    <source>
        <dbReference type="Proteomes" id="UP000324222"/>
    </source>
</evidence>
<comment type="caution">
    <text evidence="2">The sequence shown here is derived from an EMBL/GenBank/DDBJ whole genome shotgun (WGS) entry which is preliminary data.</text>
</comment>
<sequence length="77" mass="8657">MDHSQGAPSTMPGRSEPPPPDTSNTQETDFMMSAAAGRAVALQRHWRAWWAEARLIFKSAGGSYSLREYFHQGITRY</sequence>
<reference evidence="2 3" key="1">
    <citation type="submission" date="2019-05" db="EMBL/GenBank/DDBJ databases">
        <title>Another draft genome of Portunus trituberculatus and its Hox gene families provides insights of decapod evolution.</title>
        <authorList>
            <person name="Jeong J.-H."/>
            <person name="Song I."/>
            <person name="Kim S."/>
            <person name="Choi T."/>
            <person name="Kim D."/>
            <person name="Ryu S."/>
            <person name="Kim W."/>
        </authorList>
    </citation>
    <scope>NUCLEOTIDE SEQUENCE [LARGE SCALE GENOMIC DNA]</scope>
    <source>
        <tissue evidence="2">Muscle</tissue>
    </source>
</reference>
<feature type="region of interest" description="Disordered" evidence="1">
    <location>
        <begin position="1"/>
        <end position="27"/>
    </location>
</feature>
<dbReference type="AlphaFoldDB" id="A0A5B7DUG5"/>
<accession>A0A5B7DUG5</accession>
<protein>
    <submittedName>
        <fullName evidence="2">Uncharacterized protein</fullName>
    </submittedName>
</protein>
<keyword evidence="3" id="KW-1185">Reference proteome</keyword>
<dbReference type="Proteomes" id="UP000324222">
    <property type="component" value="Unassembled WGS sequence"/>
</dbReference>
<gene>
    <name evidence="2" type="ORF">E2C01_018437</name>
</gene>
<name>A0A5B7DUG5_PORTR</name>
<evidence type="ECO:0000256" key="1">
    <source>
        <dbReference type="SAM" id="MobiDB-lite"/>
    </source>
</evidence>